<dbReference type="InterPro" id="IPR009057">
    <property type="entry name" value="Homeodomain-like_sf"/>
</dbReference>
<keyword evidence="3" id="KW-0804">Transcription</keyword>
<feature type="DNA-binding region" description="H-T-H motif" evidence="4">
    <location>
        <begin position="42"/>
        <end position="61"/>
    </location>
</feature>
<dbReference type="PRINTS" id="PR00455">
    <property type="entry name" value="HTHTETR"/>
</dbReference>
<feature type="compositionally biased region" description="Basic and acidic residues" evidence="5">
    <location>
        <begin position="1"/>
        <end position="11"/>
    </location>
</feature>
<accession>A0A9W6R8Z2</accession>
<dbReference type="FunFam" id="1.10.10.60:FF:000141">
    <property type="entry name" value="TetR family transcriptional regulator"/>
    <property type="match status" value="1"/>
</dbReference>
<dbReference type="RefSeq" id="WP_285489110.1">
    <property type="nucleotide sequence ID" value="NZ_BSTI01000017.1"/>
</dbReference>
<dbReference type="PANTHER" id="PTHR30055:SF146">
    <property type="entry name" value="HTH-TYPE TRANSCRIPTIONAL DUAL REGULATOR CECR"/>
    <property type="match status" value="1"/>
</dbReference>
<dbReference type="PROSITE" id="PS50977">
    <property type="entry name" value="HTH_TETR_2"/>
    <property type="match status" value="1"/>
</dbReference>
<evidence type="ECO:0000313" key="8">
    <source>
        <dbReference type="Proteomes" id="UP001165136"/>
    </source>
</evidence>
<keyword evidence="1" id="KW-0805">Transcription regulation</keyword>
<keyword evidence="2 4" id="KW-0238">DNA-binding</keyword>
<sequence>MNHQIGEELVRPRVGGAPGKKRSTITETAQAAFLERGFANATMDLVATTANVSKATVYAKFSSKDELLAAIVASAACLVDAESHNRPEYPVCRRSFRETCHGQKTSARGFDGYEGDIAFDPDSEIVTAAEVTPGNNDGDQGAGKFLELLANENGHRPKAERKIDHLVRRHGGGRTPRPRTRAPEVACTAKLHDRVSARATVLSVRVLTCCGVMRLVDIWVGVCARGCAWVFALC</sequence>
<evidence type="ECO:0000256" key="2">
    <source>
        <dbReference type="ARBA" id="ARBA00023125"/>
    </source>
</evidence>
<dbReference type="Proteomes" id="UP001165136">
    <property type="component" value="Unassembled WGS sequence"/>
</dbReference>
<dbReference type="PANTHER" id="PTHR30055">
    <property type="entry name" value="HTH-TYPE TRANSCRIPTIONAL REGULATOR RUTR"/>
    <property type="match status" value="1"/>
</dbReference>
<comment type="caution">
    <text evidence="7">The sequence shown here is derived from an EMBL/GenBank/DDBJ whole genome shotgun (WGS) entry which is preliminary data.</text>
</comment>
<dbReference type="Gene3D" id="1.10.357.10">
    <property type="entry name" value="Tetracycline Repressor, domain 2"/>
    <property type="match status" value="1"/>
</dbReference>
<evidence type="ECO:0000256" key="1">
    <source>
        <dbReference type="ARBA" id="ARBA00023015"/>
    </source>
</evidence>
<reference evidence="7" key="1">
    <citation type="submission" date="2023-03" db="EMBL/GenBank/DDBJ databases">
        <title>Amycolatopsis taiwanensis NBRC 103393.</title>
        <authorList>
            <person name="Ichikawa N."/>
            <person name="Sato H."/>
            <person name="Tonouchi N."/>
        </authorList>
    </citation>
    <scope>NUCLEOTIDE SEQUENCE</scope>
    <source>
        <strain evidence="7">NBRC 103393</strain>
    </source>
</reference>
<evidence type="ECO:0000256" key="4">
    <source>
        <dbReference type="PROSITE-ProRule" id="PRU00335"/>
    </source>
</evidence>
<feature type="domain" description="HTH tetR-type" evidence="6">
    <location>
        <begin position="19"/>
        <end position="79"/>
    </location>
</feature>
<dbReference type="SUPFAM" id="SSF46689">
    <property type="entry name" value="Homeodomain-like"/>
    <property type="match status" value="1"/>
</dbReference>
<evidence type="ECO:0000259" key="6">
    <source>
        <dbReference type="PROSITE" id="PS50977"/>
    </source>
</evidence>
<dbReference type="GO" id="GO:0003700">
    <property type="term" value="F:DNA-binding transcription factor activity"/>
    <property type="evidence" value="ECO:0007669"/>
    <property type="project" value="TreeGrafter"/>
</dbReference>
<evidence type="ECO:0000256" key="3">
    <source>
        <dbReference type="ARBA" id="ARBA00023163"/>
    </source>
</evidence>
<organism evidence="7 8">
    <name type="scientific">Amycolatopsis taiwanensis</name>
    <dbReference type="NCBI Taxonomy" id="342230"/>
    <lineage>
        <taxon>Bacteria</taxon>
        <taxon>Bacillati</taxon>
        <taxon>Actinomycetota</taxon>
        <taxon>Actinomycetes</taxon>
        <taxon>Pseudonocardiales</taxon>
        <taxon>Pseudonocardiaceae</taxon>
        <taxon>Amycolatopsis</taxon>
    </lineage>
</organism>
<protein>
    <recommendedName>
        <fullName evidence="6">HTH tetR-type domain-containing protein</fullName>
    </recommendedName>
</protein>
<dbReference type="InterPro" id="IPR050109">
    <property type="entry name" value="HTH-type_TetR-like_transc_reg"/>
</dbReference>
<keyword evidence="8" id="KW-1185">Reference proteome</keyword>
<evidence type="ECO:0000313" key="7">
    <source>
        <dbReference type="EMBL" id="GLY69625.1"/>
    </source>
</evidence>
<proteinExistence type="predicted"/>
<dbReference type="GO" id="GO:0000976">
    <property type="term" value="F:transcription cis-regulatory region binding"/>
    <property type="evidence" value="ECO:0007669"/>
    <property type="project" value="TreeGrafter"/>
</dbReference>
<feature type="region of interest" description="Disordered" evidence="5">
    <location>
        <begin position="1"/>
        <end position="22"/>
    </location>
</feature>
<dbReference type="Pfam" id="PF00440">
    <property type="entry name" value="TetR_N"/>
    <property type="match status" value="1"/>
</dbReference>
<dbReference type="GO" id="GO:0045892">
    <property type="term" value="P:negative regulation of DNA-templated transcription"/>
    <property type="evidence" value="ECO:0007669"/>
    <property type="project" value="UniProtKB-ARBA"/>
</dbReference>
<name>A0A9W6R8Z2_9PSEU</name>
<dbReference type="InterPro" id="IPR001647">
    <property type="entry name" value="HTH_TetR"/>
</dbReference>
<evidence type="ECO:0000256" key="5">
    <source>
        <dbReference type="SAM" id="MobiDB-lite"/>
    </source>
</evidence>
<dbReference type="AlphaFoldDB" id="A0A9W6R8Z2"/>
<gene>
    <name evidence="7" type="ORF">Atai01_62440</name>
</gene>
<dbReference type="EMBL" id="BSTI01000017">
    <property type="protein sequence ID" value="GLY69625.1"/>
    <property type="molecule type" value="Genomic_DNA"/>
</dbReference>